<dbReference type="PANTHER" id="PTHR43280">
    <property type="entry name" value="ARAC-FAMILY TRANSCRIPTIONAL REGULATOR"/>
    <property type="match status" value="1"/>
</dbReference>
<evidence type="ECO:0000256" key="3">
    <source>
        <dbReference type="ARBA" id="ARBA00023163"/>
    </source>
</evidence>
<keyword evidence="6" id="KW-1185">Reference proteome</keyword>
<dbReference type="Gene3D" id="1.10.10.60">
    <property type="entry name" value="Homeodomain-like"/>
    <property type="match status" value="1"/>
</dbReference>
<reference evidence="5 6" key="1">
    <citation type="submission" date="2017-10" db="EMBL/GenBank/DDBJ databases">
        <title>Effective Description of Clostridium neonatale sp. nov. linked to necrotizing enterocolitis in neonates and a clarification of species assignable to the genus Clostridium (Prazmowski 1880) emend. Lawson and Rainey 2016.</title>
        <authorList>
            <person name="Bernard K."/>
            <person name="Burdz T."/>
            <person name="Wiebe D."/>
            <person name="Balcewich B."/>
            <person name="Alfa M."/>
            <person name="Bernier A.-M."/>
        </authorList>
    </citation>
    <scope>NUCLEOTIDE SEQUENCE [LARGE SCALE GENOMIC DNA]</scope>
    <source>
        <strain evidence="5 6">LCDC99A005</strain>
    </source>
</reference>
<dbReference type="PANTHER" id="PTHR43280:SF2">
    <property type="entry name" value="HTH-TYPE TRANSCRIPTIONAL REGULATOR EXSA"/>
    <property type="match status" value="1"/>
</dbReference>
<sequence>MINKRSLENISTGRKILIREENFVYLLPCEQLRSLISNFTISFPNKSIISDDYTIMPHGSATLVLFNYNAELYSFLFGPTTKSIKVGDIANKCDAIFIIEFQPAGFFPFTKINQKKLTDQIIPFSLIDNSLDIAMRNIFITSLSVDELLLEFEKKLILSTKVRYPKELELAIKGIIQMEGVMTSIEISNNVFYCSRHLNRLFNLYLGMSMKFFSRLVRINKAIQLLNKKENGLAFICEKLGYYDVSHFVKDFKIVCGITPQEYRNNMSDFYSEIAKF</sequence>
<dbReference type="InterPro" id="IPR046532">
    <property type="entry name" value="DUF6597"/>
</dbReference>
<dbReference type="RefSeq" id="WP_058293431.1">
    <property type="nucleotide sequence ID" value="NZ_CAKJVD010000034.1"/>
</dbReference>
<dbReference type="PROSITE" id="PS01124">
    <property type="entry name" value="HTH_ARAC_FAMILY_2"/>
    <property type="match status" value="1"/>
</dbReference>
<evidence type="ECO:0000259" key="4">
    <source>
        <dbReference type="PROSITE" id="PS01124"/>
    </source>
</evidence>
<dbReference type="GeneID" id="68875692"/>
<comment type="caution">
    <text evidence="5">The sequence shown here is derived from an EMBL/GenBank/DDBJ whole genome shotgun (WGS) entry which is preliminary data.</text>
</comment>
<name>A0A2A7MD59_9CLOT</name>
<accession>A0A2A7MD59</accession>
<dbReference type="SMART" id="SM00342">
    <property type="entry name" value="HTH_ARAC"/>
    <property type="match status" value="1"/>
</dbReference>
<dbReference type="InterPro" id="IPR018060">
    <property type="entry name" value="HTH_AraC"/>
</dbReference>
<keyword evidence="3" id="KW-0804">Transcription</keyword>
<dbReference type="Pfam" id="PF12833">
    <property type="entry name" value="HTH_18"/>
    <property type="match status" value="1"/>
</dbReference>
<proteinExistence type="predicted"/>
<keyword evidence="2" id="KW-0238">DNA-binding</keyword>
<dbReference type="OrthoDB" id="323290at2"/>
<dbReference type="EMBL" id="PDCJ01000003">
    <property type="protein sequence ID" value="PEG29529.1"/>
    <property type="molecule type" value="Genomic_DNA"/>
</dbReference>
<evidence type="ECO:0000256" key="2">
    <source>
        <dbReference type="ARBA" id="ARBA00023125"/>
    </source>
</evidence>
<evidence type="ECO:0000313" key="6">
    <source>
        <dbReference type="Proteomes" id="UP000220840"/>
    </source>
</evidence>
<evidence type="ECO:0000256" key="1">
    <source>
        <dbReference type="ARBA" id="ARBA00023015"/>
    </source>
</evidence>
<dbReference type="GO" id="GO:0043565">
    <property type="term" value="F:sequence-specific DNA binding"/>
    <property type="evidence" value="ECO:0007669"/>
    <property type="project" value="InterPro"/>
</dbReference>
<dbReference type="AlphaFoldDB" id="A0A2A7MD59"/>
<feature type="domain" description="HTH araC/xylS-type" evidence="4">
    <location>
        <begin position="166"/>
        <end position="266"/>
    </location>
</feature>
<dbReference type="Proteomes" id="UP000220840">
    <property type="component" value="Unassembled WGS sequence"/>
</dbReference>
<dbReference type="InterPro" id="IPR009057">
    <property type="entry name" value="Homeodomain-like_sf"/>
</dbReference>
<dbReference type="STRING" id="137838.GCA_001458595_00466"/>
<keyword evidence="1" id="KW-0805">Transcription regulation</keyword>
<dbReference type="Pfam" id="PF20240">
    <property type="entry name" value="DUF6597"/>
    <property type="match status" value="1"/>
</dbReference>
<dbReference type="SUPFAM" id="SSF46689">
    <property type="entry name" value="Homeodomain-like"/>
    <property type="match status" value="1"/>
</dbReference>
<evidence type="ECO:0000313" key="5">
    <source>
        <dbReference type="EMBL" id="PEG29529.1"/>
    </source>
</evidence>
<dbReference type="GO" id="GO:0003700">
    <property type="term" value="F:DNA-binding transcription factor activity"/>
    <property type="evidence" value="ECO:0007669"/>
    <property type="project" value="InterPro"/>
</dbReference>
<protein>
    <submittedName>
        <fullName evidence="5">AraC family transcriptional regulator</fullName>
    </submittedName>
</protein>
<organism evidence="5 6">
    <name type="scientific">Clostridium neonatale</name>
    <dbReference type="NCBI Taxonomy" id="137838"/>
    <lineage>
        <taxon>Bacteria</taxon>
        <taxon>Bacillati</taxon>
        <taxon>Bacillota</taxon>
        <taxon>Clostridia</taxon>
        <taxon>Eubacteriales</taxon>
        <taxon>Clostridiaceae</taxon>
        <taxon>Clostridium</taxon>
    </lineage>
</organism>
<gene>
    <name evidence="5" type="ORF">CQ394_16445</name>
</gene>